<sequence length="147" mass="17020">MSHTFLLEPGTWLLQGNWIERQKPPMDVKGKILVSWNRDTWFTMVQRLIFPGSGEANTDLQFRGRFDTDERRYTFVLQHSSLGKVEGEGWIAPDSIIQRYWAIGDKQRRTGFETLHQIDDRKYLLSSGIMAGHYLISAMEATVNRAS</sequence>
<gene>
    <name evidence="1" type="ORF">IQ266_00750</name>
</gene>
<name>A0A928VIA9_9CYAN</name>
<dbReference type="RefSeq" id="WP_264323105.1">
    <property type="nucleotide sequence ID" value="NZ_JADEXQ010000002.1"/>
</dbReference>
<evidence type="ECO:0000313" key="1">
    <source>
        <dbReference type="EMBL" id="MBE9028283.1"/>
    </source>
</evidence>
<protein>
    <submittedName>
        <fullName evidence="1">Uncharacterized protein</fullName>
    </submittedName>
</protein>
<comment type="caution">
    <text evidence="1">The sequence shown here is derived from an EMBL/GenBank/DDBJ whole genome shotgun (WGS) entry which is preliminary data.</text>
</comment>
<evidence type="ECO:0000313" key="2">
    <source>
        <dbReference type="Proteomes" id="UP000625316"/>
    </source>
</evidence>
<keyword evidence="2" id="KW-1185">Reference proteome</keyword>
<organism evidence="1 2">
    <name type="scientific">Romeriopsis navalis LEGE 11480</name>
    <dbReference type="NCBI Taxonomy" id="2777977"/>
    <lineage>
        <taxon>Bacteria</taxon>
        <taxon>Bacillati</taxon>
        <taxon>Cyanobacteriota</taxon>
        <taxon>Cyanophyceae</taxon>
        <taxon>Leptolyngbyales</taxon>
        <taxon>Leptolyngbyaceae</taxon>
        <taxon>Romeriopsis</taxon>
        <taxon>Romeriopsis navalis</taxon>
    </lineage>
</organism>
<dbReference type="AlphaFoldDB" id="A0A928VIA9"/>
<dbReference type="Proteomes" id="UP000625316">
    <property type="component" value="Unassembled WGS sequence"/>
</dbReference>
<accession>A0A928VIA9</accession>
<proteinExistence type="predicted"/>
<reference evidence="1" key="1">
    <citation type="submission" date="2020-10" db="EMBL/GenBank/DDBJ databases">
        <authorList>
            <person name="Castelo-Branco R."/>
            <person name="Eusebio N."/>
            <person name="Adriana R."/>
            <person name="Vieira A."/>
            <person name="Brugerolle De Fraissinette N."/>
            <person name="Rezende De Castro R."/>
            <person name="Schneider M.P."/>
            <person name="Vasconcelos V."/>
            <person name="Leao P.N."/>
        </authorList>
    </citation>
    <scope>NUCLEOTIDE SEQUENCE</scope>
    <source>
        <strain evidence="1">LEGE 11480</strain>
    </source>
</reference>
<dbReference type="EMBL" id="JADEXQ010000002">
    <property type="protein sequence ID" value="MBE9028283.1"/>
    <property type="molecule type" value="Genomic_DNA"/>
</dbReference>